<accession>A0A183FQ45</accession>
<feature type="region of interest" description="Disordered" evidence="1">
    <location>
        <begin position="45"/>
        <end position="111"/>
    </location>
</feature>
<reference evidence="2 3" key="1">
    <citation type="submission" date="2018-11" db="EMBL/GenBank/DDBJ databases">
        <authorList>
            <consortium name="Pathogen Informatics"/>
        </authorList>
    </citation>
    <scope>NUCLEOTIDE SEQUENCE [LARGE SCALE GENOMIC DNA]</scope>
</reference>
<proteinExistence type="predicted"/>
<dbReference type="EMBL" id="UZAH01026558">
    <property type="protein sequence ID" value="VDO82393.1"/>
    <property type="molecule type" value="Genomic_DNA"/>
</dbReference>
<organism evidence="3 4">
    <name type="scientific">Heligmosomoides polygyrus</name>
    <name type="common">Parasitic roundworm</name>
    <dbReference type="NCBI Taxonomy" id="6339"/>
    <lineage>
        <taxon>Eukaryota</taxon>
        <taxon>Metazoa</taxon>
        <taxon>Ecdysozoa</taxon>
        <taxon>Nematoda</taxon>
        <taxon>Chromadorea</taxon>
        <taxon>Rhabditida</taxon>
        <taxon>Rhabditina</taxon>
        <taxon>Rhabditomorpha</taxon>
        <taxon>Strongyloidea</taxon>
        <taxon>Heligmosomidae</taxon>
        <taxon>Heligmosomoides</taxon>
    </lineage>
</organism>
<protein>
    <submittedName>
        <fullName evidence="2 4">Uncharacterized protein</fullName>
    </submittedName>
</protein>
<sequence>MQNHPKPFGSQKSEARYDAKVSSSRPAVLKVPFPVLLGADFRMREPVAPTAGKHTRTGTSADVDRQEAANKYWWRNFREQQQQRRRRRRGDDDWRRPRGTLPDFITGNCWR</sequence>
<accession>A0A3P7ZVM4</accession>
<name>A0A183FQ45_HELPZ</name>
<evidence type="ECO:0000313" key="4">
    <source>
        <dbReference type="WBParaSite" id="HPBE_0000982001-mRNA-1"/>
    </source>
</evidence>
<gene>
    <name evidence="2" type="ORF">HPBE_LOCUS9821</name>
</gene>
<evidence type="ECO:0000256" key="1">
    <source>
        <dbReference type="SAM" id="MobiDB-lite"/>
    </source>
</evidence>
<dbReference type="WBParaSite" id="HPBE_0000982001-mRNA-1">
    <property type="protein sequence ID" value="HPBE_0000982001-mRNA-1"/>
    <property type="gene ID" value="HPBE_0000982001"/>
</dbReference>
<keyword evidence="3" id="KW-1185">Reference proteome</keyword>
<dbReference type="Proteomes" id="UP000050761">
    <property type="component" value="Unassembled WGS sequence"/>
</dbReference>
<evidence type="ECO:0000313" key="3">
    <source>
        <dbReference type="Proteomes" id="UP000050761"/>
    </source>
</evidence>
<dbReference type="AlphaFoldDB" id="A0A183FQ45"/>
<evidence type="ECO:0000313" key="2">
    <source>
        <dbReference type="EMBL" id="VDO82393.1"/>
    </source>
</evidence>
<reference evidence="4" key="2">
    <citation type="submission" date="2019-09" db="UniProtKB">
        <authorList>
            <consortium name="WormBaseParasite"/>
        </authorList>
    </citation>
    <scope>IDENTIFICATION</scope>
</reference>
<feature type="region of interest" description="Disordered" evidence="1">
    <location>
        <begin position="1"/>
        <end position="25"/>
    </location>
</feature>